<sequence length="373" mass="42006">MAHAPIVQDLINQINRQNGWKKSFSTAVADCIAQAPSYMEKYGIRSLSDYFDHMDALLTWIPTETATATQLLERVRVFYFLFQQASVRGLQTKSSPDTTQTPLSWLSAWLVSYARSMGEFLNTQASLTPESLQTFFACPKYNLQDYIIPKQGWTSFNEFFARRIRPELRPIAEPAHPGVIVSPADSVFRGSWPIDDNSMVTFKGISWHISDLLRDSVYGEGFRGGTFLHSILFPWDYHRMHAPIGGTVLECRVIHAQVMLDVIAGDGRPRSSLDQVEGYQWCQTRGLVVMRTPIGKVAILPIGIGHISSVVMSVKVGQELRKGDELGYFQYGGSDIVLLFDEASNVTITAVDDEHHPLARYKMGERIGFAWFN</sequence>
<proteinExistence type="predicted"/>
<comment type="caution">
    <text evidence="1">The sequence shown here is derived from an EMBL/GenBank/DDBJ whole genome shotgun (WGS) entry which is preliminary data.</text>
</comment>
<dbReference type="OrthoDB" id="5973539at2759"/>
<dbReference type="Pfam" id="PF02666">
    <property type="entry name" value="PS_Dcarbxylase"/>
    <property type="match status" value="1"/>
</dbReference>
<gene>
    <name evidence="1" type="ORF">ATEIFO6365_0007002300</name>
</gene>
<keyword evidence="2" id="KW-1185">Reference proteome</keyword>
<accession>A0A5M3Z582</accession>
<dbReference type="AlphaFoldDB" id="A0A5M3Z582"/>
<dbReference type="PANTHER" id="PTHR10067">
    <property type="entry name" value="PHOSPHATIDYLSERINE DECARBOXYLASE"/>
    <property type="match status" value="1"/>
</dbReference>
<dbReference type="EMBL" id="BLJY01000007">
    <property type="protein sequence ID" value="GFF17474.1"/>
    <property type="molecule type" value="Genomic_DNA"/>
</dbReference>
<organism evidence="1 2">
    <name type="scientific">Aspergillus terreus</name>
    <dbReference type="NCBI Taxonomy" id="33178"/>
    <lineage>
        <taxon>Eukaryota</taxon>
        <taxon>Fungi</taxon>
        <taxon>Dikarya</taxon>
        <taxon>Ascomycota</taxon>
        <taxon>Pezizomycotina</taxon>
        <taxon>Eurotiomycetes</taxon>
        <taxon>Eurotiomycetidae</taxon>
        <taxon>Eurotiales</taxon>
        <taxon>Aspergillaceae</taxon>
        <taxon>Aspergillus</taxon>
        <taxon>Aspergillus subgen. Circumdati</taxon>
    </lineage>
</organism>
<dbReference type="InterPro" id="IPR003817">
    <property type="entry name" value="PS_Dcarbxylase"/>
</dbReference>
<dbReference type="Proteomes" id="UP000452235">
    <property type="component" value="Unassembled WGS sequence"/>
</dbReference>
<dbReference type="PANTHER" id="PTHR10067:SF13">
    <property type="entry name" value="PHOSPHATIDYLSERINE DECARBOXYLASE"/>
    <property type="match status" value="1"/>
</dbReference>
<dbReference type="GO" id="GO:0004609">
    <property type="term" value="F:phosphatidylserine decarboxylase activity"/>
    <property type="evidence" value="ECO:0007669"/>
    <property type="project" value="InterPro"/>
</dbReference>
<name>A0A5M3Z582_ASPTE</name>
<reference evidence="1 2" key="1">
    <citation type="submission" date="2020-01" db="EMBL/GenBank/DDBJ databases">
        <title>Aspergillus terreus IFO 6365 whole genome shotgun sequence.</title>
        <authorList>
            <person name="Kanamasa S."/>
            <person name="Takahashi H."/>
        </authorList>
    </citation>
    <scope>NUCLEOTIDE SEQUENCE [LARGE SCALE GENOMIC DNA]</scope>
    <source>
        <strain evidence="1 2">IFO 6365</strain>
    </source>
</reference>
<evidence type="ECO:0000313" key="1">
    <source>
        <dbReference type="EMBL" id="GFF17474.1"/>
    </source>
</evidence>
<dbReference type="GO" id="GO:0008654">
    <property type="term" value="P:phospholipid biosynthetic process"/>
    <property type="evidence" value="ECO:0007669"/>
    <property type="project" value="InterPro"/>
</dbReference>
<evidence type="ECO:0000313" key="2">
    <source>
        <dbReference type="Proteomes" id="UP000452235"/>
    </source>
</evidence>
<dbReference type="VEuPathDB" id="FungiDB:ATEG_09047"/>
<protein>
    <submittedName>
        <fullName evidence="1">Phosphatidylserine decarboxylase-related protein</fullName>
    </submittedName>
</protein>